<accession>A0A174B2U0</accession>
<name>A0A174B2U0_9FIRM</name>
<dbReference type="Proteomes" id="UP000095431">
    <property type="component" value="Unassembled WGS sequence"/>
</dbReference>
<proteinExistence type="predicted"/>
<dbReference type="RefSeq" id="WP_055200096.1">
    <property type="nucleotide sequence ID" value="NZ_BTHH01000009.1"/>
</dbReference>
<sequence length="306" mass="33855">MQESEDCVYYSSGARTKQVIQDYFKKWGIPIGKYAGPDVTHGVIKEDKKKLGTMVKDILDEAKKKGGGYSVIRSVKGKAQILAIGSNKNIYHFAETENLISVSHKISTSGMVTRVKILGEADDDKRRPVEATVDGQTKYGIRQKILTRGKDDSLDEAKKEAKEVLEDDGKPKQEIKVVAVDLPIIRKGDIIHLKMSTGSGYYWVTAITHDCDKMEMTMTLKKTKLKSSPSKKDNKKKDGDYSIGDTVNFHGGYHYVSSDATSGYKVSAGKATITHSNPGSAHPWCLENVNWAETHVCGWVDEGSFD</sequence>
<reference evidence="2 3" key="1">
    <citation type="submission" date="2015-09" db="EMBL/GenBank/DDBJ databases">
        <authorList>
            <consortium name="Pathogen Informatics"/>
        </authorList>
    </citation>
    <scope>NUCLEOTIDE SEQUENCE [LARGE SCALE GENOMIC DNA]</scope>
    <source>
        <strain evidence="2 3">2789STDY5834863</strain>
    </source>
</reference>
<protein>
    <recommendedName>
        <fullName evidence="1">YqbQ/XkdQ domain-containing protein</fullName>
    </recommendedName>
</protein>
<evidence type="ECO:0000259" key="1">
    <source>
        <dbReference type="Pfam" id="PF24032"/>
    </source>
</evidence>
<evidence type="ECO:0000313" key="2">
    <source>
        <dbReference type="EMBL" id="CUN94519.1"/>
    </source>
</evidence>
<evidence type="ECO:0000313" key="3">
    <source>
        <dbReference type="Proteomes" id="UP000095431"/>
    </source>
</evidence>
<organism evidence="2 3">
    <name type="scientific">Blautia wexlerae</name>
    <dbReference type="NCBI Taxonomy" id="418240"/>
    <lineage>
        <taxon>Bacteria</taxon>
        <taxon>Bacillati</taxon>
        <taxon>Bacillota</taxon>
        <taxon>Clostridia</taxon>
        <taxon>Lachnospirales</taxon>
        <taxon>Lachnospiraceae</taxon>
        <taxon>Blautia</taxon>
    </lineage>
</organism>
<dbReference type="InterPro" id="IPR056937">
    <property type="entry name" value="YqbQ/XkdQ"/>
</dbReference>
<dbReference type="EMBL" id="CYZN01000008">
    <property type="protein sequence ID" value="CUN94519.1"/>
    <property type="molecule type" value="Genomic_DNA"/>
</dbReference>
<gene>
    <name evidence="2" type="ORF">ERS852478_01452</name>
</gene>
<dbReference type="Pfam" id="PF24032">
    <property type="entry name" value="YQBQ"/>
    <property type="match status" value="1"/>
</dbReference>
<dbReference type="AlphaFoldDB" id="A0A174B2U0"/>
<feature type="domain" description="YqbQ/XkdQ" evidence="1">
    <location>
        <begin position="9"/>
        <end position="221"/>
    </location>
</feature>